<sequence>MSTLVAIAYPDVYTANQVRDRLMGLQRENLIKLEDAAVVEKRQDGKIKLHQARSTTGSGAAWGAVWGGLIGMIFFMPLLGMAMGAGGGALGGAMTDYGVDDRFMKDLGASLQPGGAVLFLLIVQSTPDKVVPQIAEYGGTIIKTSLSEEQEAHLRELAQASTS</sequence>
<evidence type="ECO:0000313" key="3">
    <source>
        <dbReference type="Proteomes" id="UP001501237"/>
    </source>
</evidence>
<accession>A0ABP6QCP9</accession>
<evidence type="ECO:0000313" key="2">
    <source>
        <dbReference type="EMBL" id="GAA3220208.1"/>
    </source>
</evidence>
<dbReference type="InterPro" id="IPR009200">
    <property type="entry name" value="DUF1269_membrane"/>
</dbReference>
<keyword evidence="1" id="KW-1133">Transmembrane helix</keyword>
<dbReference type="EMBL" id="BAAAUV010000011">
    <property type="protein sequence ID" value="GAA3220208.1"/>
    <property type="molecule type" value="Genomic_DNA"/>
</dbReference>
<organism evidence="2 3">
    <name type="scientific">Actinocorallia longicatena</name>
    <dbReference type="NCBI Taxonomy" id="111803"/>
    <lineage>
        <taxon>Bacteria</taxon>
        <taxon>Bacillati</taxon>
        <taxon>Actinomycetota</taxon>
        <taxon>Actinomycetes</taxon>
        <taxon>Streptosporangiales</taxon>
        <taxon>Thermomonosporaceae</taxon>
        <taxon>Actinocorallia</taxon>
    </lineage>
</organism>
<dbReference type="RefSeq" id="WP_344831473.1">
    <property type="nucleotide sequence ID" value="NZ_BAAAUV010000011.1"/>
</dbReference>
<feature type="transmembrane region" description="Helical" evidence="1">
    <location>
        <begin position="59"/>
        <end position="79"/>
    </location>
</feature>
<keyword evidence="1" id="KW-0472">Membrane</keyword>
<protein>
    <submittedName>
        <fullName evidence="2">DUF1269 domain-containing protein</fullName>
    </submittedName>
</protein>
<comment type="caution">
    <text evidence="2">The sequence shown here is derived from an EMBL/GenBank/DDBJ whole genome shotgun (WGS) entry which is preliminary data.</text>
</comment>
<name>A0ABP6QCP9_9ACTN</name>
<dbReference type="Proteomes" id="UP001501237">
    <property type="component" value="Unassembled WGS sequence"/>
</dbReference>
<evidence type="ECO:0000256" key="1">
    <source>
        <dbReference type="SAM" id="Phobius"/>
    </source>
</evidence>
<gene>
    <name evidence="2" type="ORF">GCM10010468_44660</name>
</gene>
<dbReference type="Pfam" id="PF06897">
    <property type="entry name" value="DUF1269"/>
    <property type="match status" value="1"/>
</dbReference>
<proteinExistence type="predicted"/>
<reference evidence="3" key="1">
    <citation type="journal article" date="2019" name="Int. J. Syst. Evol. Microbiol.">
        <title>The Global Catalogue of Microorganisms (GCM) 10K type strain sequencing project: providing services to taxonomists for standard genome sequencing and annotation.</title>
        <authorList>
            <consortium name="The Broad Institute Genomics Platform"/>
            <consortium name="The Broad Institute Genome Sequencing Center for Infectious Disease"/>
            <person name="Wu L."/>
            <person name="Ma J."/>
        </authorList>
    </citation>
    <scope>NUCLEOTIDE SEQUENCE [LARGE SCALE GENOMIC DNA]</scope>
    <source>
        <strain evidence="3">JCM 9377</strain>
    </source>
</reference>
<keyword evidence="3" id="KW-1185">Reference proteome</keyword>
<keyword evidence="1" id="KW-0812">Transmembrane</keyword>